<feature type="non-terminal residue" evidence="2">
    <location>
        <position position="152"/>
    </location>
</feature>
<dbReference type="EMBL" id="JARKHS020009887">
    <property type="protein sequence ID" value="KAK8779359.1"/>
    <property type="molecule type" value="Genomic_DNA"/>
</dbReference>
<dbReference type="GO" id="GO:0005886">
    <property type="term" value="C:plasma membrane"/>
    <property type="evidence" value="ECO:0007669"/>
    <property type="project" value="TreeGrafter"/>
</dbReference>
<dbReference type="GO" id="GO:0061630">
    <property type="term" value="F:ubiquitin protein ligase activity"/>
    <property type="evidence" value="ECO:0007669"/>
    <property type="project" value="TreeGrafter"/>
</dbReference>
<evidence type="ECO:0000259" key="1">
    <source>
        <dbReference type="Pfam" id="PF08005"/>
    </source>
</evidence>
<dbReference type="Proteomes" id="UP001321473">
    <property type="component" value="Unassembled WGS sequence"/>
</dbReference>
<gene>
    <name evidence="2" type="ORF">V5799_019300</name>
</gene>
<evidence type="ECO:0000313" key="2">
    <source>
        <dbReference type="EMBL" id="KAK8779359.1"/>
    </source>
</evidence>
<name>A0AAQ4EX66_AMBAM</name>
<proteinExistence type="predicted"/>
<protein>
    <recommendedName>
        <fullName evidence="1">PHR domain-containing protein</fullName>
    </recommendedName>
</protein>
<dbReference type="InterPro" id="IPR012983">
    <property type="entry name" value="PHR"/>
</dbReference>
<dbReference type="Pfam" id="PF08005">
    <property type="entry name" value="PHR"/>
    <property type="match status" value="1"/>
</dbReference>
<keyword evidence="3" id="KW-1185">Reference proteome</keyword>
<dbReference type="InterPro" id="IPR038648">
    <property type="entry name" value="PHR_sf"/>
</dbReference>
<organism evidence="2 3">
    <name type="scientific">Amblyomma americanum</name>
    <name type="common">Lone star tick</name>
    <dbReference type="NCBI Taxonomy" id="6943"/>
    <lineage>
        <taxon>Eukaryota</taxon>
        <taxon>Metazoa</taxon>
        <taxon>Ecdysozoa</taxon>
        <taxon>Arthropoda</taxon>
        <taxon>Chelicerata</taxon>
        <taxon>Arachnida</taxon>
        <taxon>Acari</taxon>
        <taxon>Parasitiformes</taxon>
        <taxon>Ixodida</taxon>
        <taxon>Ixodoidea</taxon>
        <taxon>Ixodidae</taxon>
        <taxon>Amblyomminae</taxon>
        <taxon>Amblyomma</taxon>
    </lineage>
</organism>
<accession>A0AAQ4EX66</accession>
<dbReference type="GO" id="GO:0007411">
    <property type="term" value="P:axon guidance"/>
    <property type="evidence" value="ECO:0007669"/>
    <property type="project" value="TreeGrafter"/>
</dbReference>
<dbReference type="GO" id="GO:0005634">
    <property type="term" value="C:nucleus"/>
    <property type="evidence" value="ECO:0007669"/>
    <property type="project" value="TreeGrafter"/>
</dbReference>
<dbReference type="PANTHER" id="PTHR45943:SF1">
    <property type="entry name" value="E3 UBIQUITIN-PROTEIN LIGASE MYCBP2"/>
    <property type="match status" value="1"/>
</dbReference>
<dbReference type="GO" id="GO:0008582">
    <property type="term" value="P:regulation of synaptic assembly at neuromuscular junction"/>
    <property type="evidence" value="ECO:0007669"/>
    <property type="project" value="TreeGrafter"/>
</dbReference>
<evidence type="ECO:0000313" key="3">
    <source>
        <dbReference type="Proteomes" id="UP001321473"/>
    </source>
</evidence>
<dbReference type="PANTHER" id="PTHR45943">
    <property type="entry name" value="E3 UBIQUITIN-PROTEIN LIGASE MYCBP2"/>
    <property type="match status" value="1"/>
</dbReference>
<comment type="caution">
    <text evidence="2">The sequence shown here is derived from an EMBL/GenBank/DDBJ whole genome shotgun (WGS) entry which is preliminary data.</text>
</comment>
<reference evidence="2 3" key="1">
    <citation type="journal article" date="2023" name="Arcadia Sci">
        <title>De novo assembly of a long-read Amblyomma americanum tick genome.</title>
        <authorList>
            <person name="Chou S."/>
            <person name="Poskanzer K.E."/>
            <person name="Rollins M."/>
            <person name="Thuy-Boun P.S."/>
        </authorList>
    </citation>
    <scope>NUCLEOTIDE SEQUENCE [LARGE SCALE GENOMIC DNA]</scope>
    <source>
        <strain evidence="2">F_SG_1</strain>
        <tissue evidence="2">Salivary glands</tissue>
    </source>
</reference>
<dbReference type="AlphaFoldDB" id="A0AAQ4EX66"/>
<feature type="domain" description="PHR" evidence="1">
    <location>
        <begin position="45"/>
        <end position="106"/>
    </location>
</feature>
<dbReference type="Gene3D" id="2.60.120.820">
    <property type="entry name" value="PHR domain"/>
    <property type="match status" value="2"/>
</dbReference>
<sequence>MCFGGHGGGWGYSGHSVEAIRFMADTDILLGGVGLFGGRGEYTARIRENTTYAIRLRNHGARTNNGDGGMSQVRGPDGTMFTFTDCSLSFNGTNHTRGQIPQILYYSTPHDTESQQATRDLLELQARRNVLNICGTIVKASAQLLSEAASEQ</sequence>